<name>A0ABN7V6V4_GIGMA</name>
<feature type="region of interest" description="Disordered" evidence="1">
    <location>
        <begin position="15"/>
        <end position="43"/>
    </location>
</feature>
<evidence type="ECO:0000313" key="3">
    <source>
        <dbReference type="Proteomes" id="UP000789901"/>
    </source>
</evidence>
<protein>
    <submittedName>
        <fullName evidence="2">3153_t:CDS:1</fullName>
    </submittedName>
</protein>
<proteinExistence type="predicted"/>
<evidence type="ECO:0000313" key="2">
    <source>
        <dbReference type="EMBL" id="CAG8738342.1"/>
    </source>
</evidence>
<comment type="caution">
    <text evidence="2">The sequence shown here is derived from an EMBL/GenBank/DDBJ whole genome shotgun (WGS) entry which is preliminary data.</text>
</comment>
<sequence length="43" mass="5041">MFSSAYQQLKTEENLDAEIKDDKPGFHQFIRKEPLAKENAEKD</sequence>
<dbReference type="EMBL" id="CAJVQB010010276">
    <property type="protein sequence ID" value="CAG8738342.1"/>
    <property type="molecule type" value="Genomic_DNA"/>
</dbReference>
<evidence type="ECO:0000256" key="1">
    <source>
        <dbReference type="SAM" id="MobiDB-lite"/>
    </source>
</evidence>
<gene>
    <name evidence="2" type="ORF">GMARGA_LOCUS15112</name>
</gene>
<dbReference type="Proteomes" id="UP000789901">
    <property type="component" value="Unassembled WGS sequence"/>
</dbReference>
<keyword evidence="3" id="KW-1185">Reference proteome</keyword>
<organism evidence="2 3">
    <name type="scientific">Gigaspora margarita</name>
    <dbReference type="NCBI Taxonomy" id="4874"/>
    <lineage>
        <taxon>Eukaryota</taxon>
        <taxon>Fungi</taxon>
        <taxon>Fungi incertae sedis</taxon>
        <taxon>Mucoromycota</taxon>
        <taxon>Glomeromycotina</taxon>
        <taxon>Glomeromycetes</taxon>
        <taxon>Diversisporales</taxon>
        <taxon>Gigasporaceae</taxon>
        <taxon>Gigaspora</taxon>
    </lineage>
</organism>
<accession>A0ABN7V6V4</accession>
<reference evidence="2 3" key="1">
    <citation type="submission" date="2021-06" db="EMBL/GenBank/DDBJ databases">
        <authorList>
            <person name="Kallberg Y."/>
            <person name="Tangrot J."/>
            <person name="Rosling A."/>
        </authorList>
    </citation>
    <scope>NUCLEOTIDE SEQUENCE [LARGE SCALE GENOMIC DNA]</scope>
    <source>
        <strain evidence="2 3">120-4 pot B 10/14</strain>
    </source>
</reference>